<proteinExistence type="predicted"/>
<keyword evidence="2" id="KW-1185">Reference proteome</keyword>
<dbReference type="Proteomes" id="UP000789366">
    <property type="component" value="Unassembled WGS sequence"/>
</dbReference>
<accession>A0ACA9R231</accession>
<sequence length="137" mass="15501">QMEIIQGDLYAYAADISYVDVNFMAKRKISSSDSSQTTTELHRSVRSKLLTAHQAASENLAKTSVTEKSDKGKEVIGSTTVVYSPKRIKVEDESNDLYYNEDEHTTVYDKKEVDNNDICEKNIICENKRSMHSNKGK</sequence>
<reference evidence="1" key="1">
    <citation type="submission" date="2021-06" db="EMBL/GenBank/DDBJ databases">
        <authorList>
            <person name="Kallberg Y."/>
            <person name="Tangrot J."/>
            <person name="Rosling A."/>
        </authorList>
    </citation>
    <scope>NUCLEOTIDE SEQUENCE</scope>
    <source>
        <strain evidence="1">28 12/20/2015</strain>
    </source>
</reference>
<gene>
    <name evidence="1" type="ORF">SPELUC_LOCUS15921</name>
</gene>
<dbReference type="EMBL" id="CAJVPW010055453">
    <property type="protein sequence ID" value="CAG8773362.1"/>
    <property type="molecule type" value="Genomic_DNA"/>
</dbReference>
<evidence type="ECO:0000313" key="1">
    <source>
        <dbReference type="EMBL" id="CAG8773362.1"/>
    </source>
</evidence>
<feature type="non-terminal residue" evidence="1">
    <location>
        <position position="137"/>
    </location>
</feature>
<comment type="caution">
    <text evidence="1">The sequence shown here is derived from an EMBL/GenBank/DDBJ whole genome shotgun (WGS) entry which is preliminary data.</text>
</comment>
<protein>
    <submittedName>
        <fullName evidence="1">9470_t:CDS:1</fullName>
    </submittedName>
</protein>
<feature type="non-terminal residue" evidence="1">
    <location>
        <position position="1"/>
    </location>
</feature>
<evidence type="ECO:0000313" key="2">
    <source>
        <dbReference type="Proteomes" id="UP000789366"/>
    </source>
</evidence>
<organism evidence="1 2">
    <name type="scientific">Cetraspora pellucida</name>
    <dbReference type="NCBI Taxonomy" id="1433469"/>
    <lineage>
        <taxon>Eukaryota</taxon>
        <taxon>Fungi</taxon>
        <taxon>Fungi incertae sedis</taxon>
        <taxon>Mucoromycota</taxon>
        <taxon>Glomeromycotina</taxon>
        <taxon>Glomeromycetes</taxon>
        <taxon>Diversisporales</taxon>
        <taxon>Gigasporaceae</taxon>
        <taxon>Cetraspora</taxon>
    </lineage>
</organism>
<name>A0ACA9R231_9GLOM</name>